<protein>
    <submittedName>
        <fullName evidence="1">Uncharacterized protein</fullName>
    </submittedName>
</protein>
<gene>
    <name evidence="1" type="ORF">A4U43_C07F20420</name>
</gene>
<proteinExistence type="predicted"/>
<name>A0A5P1EDN6_ASPOF</name>
<dbReference type="AlphaFoldDB" id="A0A5P1EDN6"/>
<reference evidence="2" key="1">
    <citation type="journal article" date="2017" name="Nat. Commun.">
        <title>The asparagus genome sheds light on the origin and evolution of a young Y chromosome.</title>
        <authorList>
            <person name="Harkess A."/>
            <person name="Zhou J."/>
            <person name="Xu C."/>
            <person name="Bowers J.E."/>
            <person name="Van der Hulst R."/>
            <person name="Ayyampalayam S."/>
            <person name="Mercati F."/>
            <person name="Riccardi P."/>
            <person name="McKain M.R."/>
            <person name="Kakrana A."/>
            <person name="Tang H."/>
            <person name="Ray J."/>
            <person name="Groenendijk J."/>
            <person name="Arikit S."/>
            <person name="Mathioni S.M."/>
            <person name="Nakano M."/>
            <person name="Shan H."/>
            <person name="Telgmann-Rauber A."/>
            <person name="Kanno A."/>
            <person name="Yue Z."/>
            <person name="Chen H."/>
            <person name="Li W."/>
            <person name="Chen Y."/>
            <person name="Xu X."/>
            <person name="Zhang Y."/>
            <person name="Luo S."/>
            <person name="Chen H."/>
            <person name="Gao J."/>
            <person name="Mao Z."/>
            <person name="Pires J.C."/>
            <person name="Luo M."/>
            <person name="Kudrna D."/>
            <person name="Wing R.A."/>
            <person name="Meyers B.C."/>
            <person name="Yi K."/>
            <person name="Kong H."/>
            <person name="Lavrijsen P."/>
            <person name="Sunseri F."/>
            <person name="Falavigna A."/>
            <person name="Ye Y."/>
            <person name="Leebens-Mack J.H."/>
            <person name="Chen G."/>
        </authorList>
    </citation>
    <scope>NUCLEOTIDE SEQUENCE [LARGE SCALE GENOMIC DNA]</scope>
    <source>
        <strain evidence="2">cv. DH0086</strain>
    </source>
</reference>
<dbReference type="Gramene" id="ONK63934">
    <property type="protein sequence ID" value="ONK63934"/>
    <property type="gene ID" value="A4U43_C07F20420"/>
</dbReference>
<sequence length="140" mass="14870">MNALCLFGCRTSFGKFSGAWAVSEPSGYQVRGPEQRLAGMEEFLIDMMYLRGTSACSHFSEPDEFLDEPLLEQERIFREKNAGEACRGTYEVRLVGGSLRRCAAGEECCGGDVGGVGICLARAVSMKGLKAAGAGPAGMG</sequence>
<evidence type="ECO:0000313" key="2">
    <source>
        <dbReference type="Proteomes" id="UP000243459"/>
    </source>
</evidence>
<dbReference type="EMBL" id="CM007387">
    <property type="protein sequence ID" value="ONK63934.1"/>
    <property type="molecule type" value="Genomic_DNA"/>
</dbReference>
<organism evidence="1 2">
    <name type="scientific">Asparagus officinalis</name>
    <name type="common">Garden asparagus</name>
    <dbReference type="NCBI Taxonomy" id="4686"/>
    <lineage>
        <taxon>Eukaryota</taxon>
        <taxon>Viridiplantae</taxon>
        <taxon>Streptophyta</taxon>
        <taxon>Embryophyta</taxon>
        <taxon>Tracheophyta</taxon>
        <taxon>Spermatophyta</taxon>
        <taxon>Magnoliopsida</taxon>
        <taxon>Liliopsida</taxon>
        <taxon>Asparagales</taxon>
        <taxon>Asparagaceae</taxon>
        <taxon>Asparagoideae</taxon>
        <taxon>Asparagus</taxon>
    </lineage>
</organism>
<dbReference type="Proteomes" id="UP000243459">
    <property type="component" value="Chromosome 7"/>
</dbReference>
<evidence type="ECO:0000313" key="1">
    <source>
        <dbReference type="EMBL" id="ONK63934.1"/>
    </source>
</evidence>
<keyword evidence="2" id="KW-1185">Reference proteome</keyword>
<accession>A0A5P1EDN6</accession>